<evidence type="ECO:0000313" key="5">
    <source>
        <dbReference type="EMBL" id="MBG6123077.1"/>
    </source>
</evidence>
<feature type="region of interest" description="Disordered" evidence="1">
    <location>
        <begin position="1"/>
        <end position="25"/>
    </location>
</feature>
<dbReference type="EMBL" id="JADOUE010000001">
    <property type="protein sequence ID" value="MBG6123077.1"/>
    <property type="molecule type" value="Genomic_DNA"/>
</dbReference>
<keyword evidence="2" id="KW-0472">Membrane</keyword>
<feature type="compositionally biased region" description="Polar residues" evidence="1">
    <location>
        <begin position="1"/>
        <end position="11"/>
    </location>
</feature>
<dbReference type="Proteomes" id="UP000658613">
    <property type="component" value="Unassembled WGS sequence"/>
</dbReference>
<gene>
    <name evidence="5" type="ORF">IW254_002046</name>
</gene>
<feature type="transmembrane region" description="Helical" evidence="2">
    <location>
        <begin position="236"/>
        <end position="256"/>
    </location>
</feature>
<dbReference type="InterPro" id="IPR007168">
    <property type="entry name" value="Phageshock_PspC_N"/>
</dbReference>
<dbReference type="AlphaFoldDB" id="A0A931DZ40"/>
<dbReference type="Pfam" id="PF09922">
    <property type="entry name" value="LiaF-like_C"/>
    <property type="match status" value="1"/>
</dbReference>
<accession>A0A931DZ40</accession>
<name>A0A931DZ40_9CORY</name>
<feature type="transmembrane region" description="Helical" evidence="2">
    <location>
        <begin position="104"/>
        <end position="122"/>
    </location>
</feature>
<comment type="caution">
    <text evidence="5">The sequence shown here is derived from an EMBL/GenBank/DDBJ whole genome shotgun (WGS) entry which is preliminary data.</text>
</comment>
<feature type="domain" description="Phage shock protein PspC N-terminal" evidence="3">
    <location>
        <begin position="32"/>
        <end position="75"/>
    </location>
</feature>
<proteinExistence type="predicted"/>
<feature type="domain" description="Cell wall-active antibiotics response LiaF-like C-terminal" evidence="4">
    <location>
        <begin position="289"/>
        <end position="344"/>
    </location>
</feature>
<evidence type="ECO:0000256" key="2">
    <source>
        <dbReference type="SAM" id="Phobius"/>
    </source>
</evidence>
<dbReference type="RefSeq" id="WP_196825361.1">
    <property type="nucleotide sequence ID" value="NZ_CP046980.1"/>
</dbReference>
<evidence type="ECO:0000256" key="1">
    <source>
        <dbReference type="SAM" id="MobiDB-lite"/>
    </source>
</evidence>
<feature type="transmembrane region" description="Helical" evidence="2">
    <location>
        <begin position="51"/>
        <end position="74"/>
    </location>
</feature>
<organism evidence="5 6">
    <name type="scientific">Corynebacterium aquatimens</name>
    <dbReference type="NCBI Taxonomy" id="1190508"/>
    <lineage>
        <taxon>Bacteria</taxon>
        <taxon>Bacillati</taxon>
        <taxon>Actinomycetota</taxon>
        <taxon>Actinomycetes</taxon>
        <taxon>Mycobacteriales</taxon>
        <taxon>Corynebacteriaceae</taxon>
        <taxon>Corynebacterium</taxon>
    </lineage>
</organism>
<evidence type="ECO:0000313" key="6">
    <source>
        <dbReference type="Proteomes" id="UP000658613"/>
    </source>
</evidence>
<protein>
    <submittedName>
        <fullName evidence="5">Phage shock protein PspC (Stress-responsive transcriptional regulator)</fullName>
    </submittedName>
</protein>
<sequence length="372" mass="40011">METNNNQSTFDQMWATRPPRIPKDQGGNAVGAGVCEGIAVRYQIDVTLVRLAFVALSLVFGSGLFIYVLCWLCMPRFGMSTSPAQAIGLPKQQLDDMERKERDLAWLLIILLIVFFPSISIGTAGFGVFSSLGGVALAGLAWWALHQRLPEPPAGLIAQPRPRNGERTDTSSPADPLVTAGFSPAPGYPHPGAGRTTPPAWDPLGTAPALWHLPDPDETLGAGAGSNTQPQKSRRLWLWIPVALVCSGFIFLGLLFTDSARFYTFDSGVIGRIGDTTITYHEGDDLERVNSWVGSVTLDLSDIGTQEKAQKLEVGNYIGSINITLPKDVPVDVTCASSIGENNCPAGTMNKDAKGETITIDARQFLGEITIE</sequence>
<dbReference type="InterPro" id="IPR024425">
    <property type="entry name" value="LiaF-like_C"/>
</dbReference>
<keyword evidence="2" id="KW-1133">Transmembrane helix</keyword>
<evidence type="ECO:0000259" key="4">
    <source>
        <dbReference type="Pfam" id="PF09922"/>
    </source>
</evidence>
<feature type="region of interest" description="Disordered" evidence="1">
    <location>
        <begin position="154"/>
        <end position="201"/>
    </location>
</feature>
<keyword evidence="2" id="KW-0812">Transmembrane</keyword>
<keyword evidence="6" id="KW-1185">Reference proteome</keyword>
<reference evidence="5" key="1">
    <citation type="submission" date="2020-11" db="EMBL/GenBank/DDBJ databases">
        <title>Sequencing the genomes of 1000 actinobacteria strains.</title>
        <authorList>
            <person name="Klenk H.-P."/>
        </authorList>
    </citation>
    <scope>NUCLEOTIDE SEQUENCE</scope>
    <source>
        <strain evidence="5">DSM 45632</strain>
    </source>
</reference>
<evidence type="ECO:0000259" key="3">
    <source>
        <dbReference type="Pfam" id="PF04024"/>
    </source>
</evidence>
<dbReference type="Pfam" id="PF04024">
    <property type="entry name" value="PspC"/>
    <property type="match status" value="1"/>
</dbReference>